<gene>
    <name evidence="2" type="ORF">UK23_35520</name>
</gene>
<comment type="caution">
    <text evidence="2">The sequence shown here is derived from an EMBL/GenBank/DDBJ whole genome shotgun (WGS) entry which is preliminary data.</text>
</comment>
<dbReference type="GO" id="GO:0019284">
    <property type="term" value="P:L-methionine salvage from S-adenosylmethionine"/>
    <property type="evidence" value="ECO:0007669"/>
    <property type="project" value="TreeGrafter"/>
</dbReference>
<dbReference type="PANTHER" id="PTHR46832">
    <property type="entry name" value="5'-METHYLTHIOADENOSINE/S-ADENOSYLHOMOCYSTEINE NUCLEOSIDASE"/>
    <property type="match status" value="1"/>
</dbReference>
<dbReference type="CDD" id="cd09008">
    <property type="entry name" value="MTAN"/>
    <property type="match status" value="1"/>
</dbReference>
<protein>
    <submittedName>
        <fullName evidence="2">Purine phosphorylase</fullName>
    </submittedName>
</protein>
<dbReference type="OrthoDB" id="44283at2"/>
<evidence type="ECO:0000313" key="2">
    <source>
        <dbReference type="EMBL" id="KJK42827.1"/>
    </source>
</evidence>
<dbReference type="AlphaFoldDB" id="A0A0F0GLH7"/>
<dbReference type="Pfam" id="PF01048">
    <property type="entry name" value="PNP_UDP_1"/>
    <property type="match status" value="1"/>
</dbReference>
<dbReference type="RefSeq" id="WP_045316132.1">
    <property type="nucleotide sequence ID" value="NZ_JYJG01000326.1"/>
</dbReference>
<sequence length="364" mass="38398">MTDNLVVMLTAFNLEYEAVRRKLTGRRIELHERGTRFEVGTLEGTTCEVALVLTGKGNSPAATLVERAVQQFSPVAVMFVGVAGALWGTPLGDVVVATHVYAYHGGTSDDDGLKARPRVWETSHEIAQLAAHLAREGEWNERPKVHFGAVAAGEIVQNSRTSAEAAWIRAHYNDAVAIEMEAAGVAQAGHLSGAPVAIIRGISDHADGTKATDEDRKWQPVAAENAARFAAQLAEHLVAQRTERTVAERTAGPRISNVAHGPVGIQGSTVTGSTVTMNVGTGTPASVDLAAELRTFRGLLACERAAGNLDELTYEAARAELDLADRSAGGREAVLPLKRLRGLIAELPELAATLAAVITAAVGS</sequence>
<organism evidence="2 3">
    <name type="scientific">Lentzea aerocolonigenes</name>
    <name type="common">Lechevalieria aerocolonigenes</name>
    <name type="synonym">Saccharothrix aerocolonigenes</name>
    <dbReference type="NCBI Taxonomy" id="68170"/>
    <lineage>
        <taxon>Bacteria</taxon>
        <taxon>Bacillati</taxon>
        <taxon>Actinomycetota</taxon>
        <taxon>Actinomycetes</taxon>
        <taxon>Pseudonocardiales</taxon>
        <taxon>Pseudonocardiaceae</taxon>
        <taxon>Lentzea</taxon>
    </lineage>
</organism>
<dbReference type="GO" id="GO:0008782">
    <property type="term" value="F:adenosylhomocysteine nucleosidase activity"/>
    <property type="evidence" value="ECO:0007669"/>
    <property type="project" value="TreeGrafter"/>
</dbReference>
<dbReference type="GO" id="GO:0008930">
    <property type="term" value="F:methylthioadenosine nucleosidase activity"/>
    <property type="evidence" value="ECO:0007669"/>
    <property type="project" value="TreeGrafter"/>
</dbReference>
<dbReference type="Gene3D" id="3.40.50.1580">
    <property type="entry name" value="Nucleoside phosphorylase domain"/>
    <property type="match status" value="1"/>
</dbReference>
<evidence type="ECO:0000313" key="3">
    <source>
        <dbReference type="Proteomes" id="UP000033393"/>
    </source>
</evidence>
<reference evidence="2 3" key="1">
    <citation type="submission" date="2015-02" db="EMBL/GenBank/DDBJ databases">
        <authorList>
            <person name="Ju K.-S."/>
            <person name="Doroghazi J.R."/>
            <person name="Metcalf W."/>
        </authorList>
    </citation>
    <scope>NUCLEOTIDE SEQUENCE [LARGE SCALE GENOMIC DNA]</scope>
    <source>
        <strain evidence="2 3">NRRL B-16140</strain>
    </source>
</reference>
<dbReference type="Proteomes" id="UP000033393">
    <property type="component" value="Unassembled WGS sequence"/>
</dbReference>
<dbReference type="PANTHER" id="PTHR46832:SF1">
    <property type="entry name" value="5'-METHYLTHIOADENOSINE_S-ADENOSYLHOMOCYSTEINE NUCLEOSIDASE"/>
    <property type="match status" value="1"/>
</dbReference>
<dbReference type="PATRIC" id="fig|68170.10.peg.9246"/>
<dbReference type="InterPro" id="IPR000845">
    <property type="entry name" value="Nucleoside_phosphorylase_d"/>
</dbReference>
<dbReference type="EMBL" id="JYJG01000326">
    <property type="protein sequence ID" value="KJK42827.1"/>
    <property type="molecule type" value="Genomic_DNA"/>
</dbReference>
<dbReference type="GO" id="GO:0005829">
    <property type="term" value="C:cytosol"/>
    <property type="evidence" value="ECO:0007669"/>
    <property type="project" value="TreeGrafter"/>
</dbReference>
<name>A0A0F0GLH7_LENAE</name>
<accession>A0A0F0GLH7</accession>
<evidence type="ECO:0000259" key="1">
    <source>
        <dbReference type="Pfam" id="PF01048"/>
    </source>
</evidence>
<dbReference type="InterPro" id="IPR035994">
    <property type="entry name" value="Nucleoside_phosphorylase_sf"/>
</dbReference>
<proteinExistence type="predicted"/>
<dbReference type="SUPFAM" id="SSF53167">
    <property type="entry name" value="Purine and uridine phosphorylases"/>
    <property type="match status" value="1"/>
</dbReference>
<feature type="domain" description="Nucleoside phosphorylase" evidence="1">
    <location>
        <begin position="7"/>
        <end position="233"/>
    </location>
</feature>
<keyword evidence="3" id="KW-1185">Reference proteome</keyword>
<dbReference type="GO" id="GO:0009116">
    <property type="term" value="P:nucleoside metabolic process"/>
    <property type="evidence" value="ECO:0007669"/>
    <property type="project" value="InterPro"/>
</dbReference>